<name>A0A090YY12_9BACI</name>
<dbReference type="PATRIC" id="fig|1405.8.peg.2097"/>
<dbReference type="PANTHER" id="PTHR34070">
    <property type="entry name" value="ARMADILLO-TYPE FOLD"/>
    <property type="match status" value="1"/>
</dbReference>
<dbReference type="EMBL" id="QVOD01000011">
    <property type="protein sequence ID" value="RFT66777.1"/>
    <property type="molecule type" value="Genomic_DNA"/>
</dbReference>
<dbReference type="EMBL" id="JMQC01000008">
    <property type="protein sequence ID" value="KFN02850.1"/>
    <property type="molecule type" value="Genomic_DNA"/>
</dbReference>
<evidence type="ECO:0000313" key="1">
    <source>
        <dbReference type="EMBL" id="KFN02850.1"/>
    </source>
</evidence>
<dbReference type="Proteomes" id="UP000029389">
    <property type="component" value="Unassembled WGS sequence"/>
</dbReference>
<dbReference type="Pfam" id="PF08713">
    <property type="entry name" value="DNA_alkylation"/>
    <property type="match status" value="1"/>
</dbReference>
<evidence type="ECO:0000313" key="3">
    <source>
        <dbReference type="Proteomes" id="UP000029389"/>
    </source>
</evidence>
<dbReference type="AlphaFoldDB" id="A0A090YY12"/>
<dbReference type="Proteomes" id="UP000264294">
    <property type="component" value="Unassembled WGS sequence"/>
</dbReference>
<reference evidence="2 4" key="2">
    <citation type="submission" date="2018-08" db="EMBL/GenBank/DDBJ databases">
        <title>Bacillus clarus sp. nov. strain PS00077A.</title>
        <authorList>
            <person name="Mendez Acevedo M."/>
            <person name="Carroll L."/>
            <person name="Mukherjee M."/>
            <person name="Wiedmann M."/>
            <person name="Kovac J."/>
        </authorList>
    </citation>
    <scope>NUCLEOTIDE SEQUENCE [LARGE SCALE GENOMIC DNA]</scope>
    <source>
        <strain evidence="2 4">PS00077A</strain>
    </source>
</reference>
<dbReference type="InterPro" id="IPR014825">
    <property type="entry name" value="DNA_alkylation"/>
</dbReference>
<dbReference type="InterPro" id="IPR016024">
    <property type="entry name" value="ARM-type_fold"/>
</dbReference>
<proteinExistence type="predicted"/>
<reference evidence="1 3" key="1">
    <citation type="submission" date="2014-04" db="EMBL/GenBank/DDBJ databases">
        <authorList>
            <person name="Bishop-Lilly K.A."/>
            <person name="Broomall S.M."/>
            <person name="Chain P.S."/>
            <person name="Chertkov O."/>
            <person name="Coyne S.R."/>
            <person name="Daligault H.E."/>
            <person name="Davenport K.W."/>
            <person name="Erkkila T."/>
            <person name="Frey K.G."/>
            <person name="Gibbons H.S."/>
            <person name="Gu W."/>
            <person name="Jaissle J."/>
            <person name="Johnson S.L."/>
            <person name="Koroleva G.I."/>
            <person name="Ladner J.T."/>
            <person name="Lo C.-C."/>
            <person name="Minogue T.D."/>
            <person name="Munk C."/>
            <person name="Palacios G.F."/>
            <person name="Redden C.L."/>
            <person name="Rosenzweig C.N."/>
            <person name="Scholz M.B."/>
            <person name="Teshima H."/>
            <person name="Xu Y."/>
        </authorList>
    </citation>
    <scope>NUCLEOTIDE SEQUENCE [LARGE SCALE GENOMIC DNA]</scope>
    <source>
        <strain evidence="1 3">BHP</strain>
    </source>
</reference>
<dbReference type="SUPFAM" id="SSF48371">
    <property type="entry name" value="ARM repeat"/>
    <property type="match status" value="1"/>
</dbReference>
<comment type="caution">
    <text evidence="1">The sequence shown here is derived from an EMBL/GenBank/DDBJ whole genome shotgun (WGS) entry which is preliminary data.</text>
</comment>
<gene>
    <name evidence="2" type="ORF">D0U04_11340</name>
    <name evidence="1" type="ORF">DJ93_1925</name>
</gene>
<dbReference type="PANTHER" id="PTHR34070:SF1">
    <property type="entry name" value="DNA ALKYLATION REPAIR PROTEIN"/>
    <property type="match status" value="1"/>
</dbReference>
<accession>A0A090YY12</accession>
<protein>
    <submittedName>
        <fullName evidence="2">DNA alkylation repair protein</fullName>
    </submittedName>
</protein>
<dbReference type="RefSeq" id="WP_042980622.1">
    <property type="nucleotide sequence ID" value="NZ_JMQC01000008.1"/>
</dbReference>
<evidence type="ECO:0000313" key="4">
    <source>
        <dbReference type="Proteomes" id="UP000264294"/>
    </source>
</evidence>
<evidence type="ECO:0000313" key="2">
    <source>
        <dbReference type="EMBL" id="RFT66777.1"/>
    </source>
</evidence>
<dbReference type="Gene3D" id="1.25.10.90">
    <property type="match status" value="1"/>
</dbReference>
<organism evidence="1 3">
    <name type="scientific">Bacillus clarus</name>
    <dbReference type="NCBI Taxonomy" id="2338372"/>
    <lineage>
        <taxon>Bacteria</taxon>
        <taxon>Bacillati</taxon>
        <taxon>Bacillota</taxon>
        <taxon>Bacilli</taxon>
        <taxon>Bacillales</taxon>
        <taxon>Bacillaceae</taxon>
        <taxon>Bacillus</taxon>
        <taxon>Bacillus cereus group</taxon>
    </lineage>
</organism>
<sequence length="237" mass="28197">MHPFVKALQEHFIAHKNPEKAEPMARYMKNHFSFLGIQSPERRQLLREVIQLHPLPSKEDFPIIIRELWDLPEREFQAVALDILQKYKKHLDATHIPFLEELIVTKSWWDSVDGIVPTFLGGIFLKHPELISAYIPKWIASENIWLQRSTILFQLKYKQQMDEDLLFWIIGQLKSSKEFFIQKAIGWVLREYAKTKPDIVWEYIQNNELAPLSRREAIKHIKQFYGIKFEKMGETLS</sequence>
<keyword evidence="4" id="KW-1185">Reference proteome</keyword>
<dbReference type="CDD" id="cd07064">
    <property type="entry name" value="AlkD_like_1"/>
    <property type="match status" value="1"/>
</dbReference>